<dbReference type="InterPro" id="IPR043502">
    <property type="entry name" value="DNA/RNA_pol_sf"/>
</dbReference>
<gene>
    <name evidence="2" type="ORF">GHT06_018577</name>
</gene>
<dbReference type="InterPro" id="IPR043128">
    <property type="entry name" value="Rev_trsase/Diguanyl_cyclase"/>
</dbReference>
<evidence type="ECO:0000313" key="3">
    <source>
        <dbReference type="Proteomes" id="UP000820818"/>
    </source>
</evidence>
<dbReference type="Gene3D" id="3.30.70.270">
    <property type="match status" value="1"/>
</dbReference>
<evidence type="ECO:0000313" key="2">
    <source>
        <dbReference type="EMBL" id="KAI9556014.1"/>
    </source>
</evidence>
<proteinExistence type="predicted"/>
<accession>A0AAD5KND6</accession>
<dbReference type="InterPro" id="IPR000477">
    <property type="entry name" value="RT_dom"/>
</dbReference>
<dbReference type="SUPFAM" id="SSF56672">
    <property type="entry name" value="DNA/RNA polymerases"/>
    <property type="match status" value="1"/>
</dbReference>
<dbReference type="PANTHER" id="PTHR47027">
    <property type="entry name" value="REVERSE TRANSCRIPTASE DOMAIN-CONTAINING PROTEIN"/>
    <property type="match status" value="1"/>
</dbReference>
<name>A0AAD5KND6_9CRUS</name>
<dbReference type="GO" id="GO:0071897">
    <property type="term" value="P:DNA biosynthetic process"/>
    <property type="evidence" value="ECO:0007669"/>
    <property type="project" value="UniProtKB-ARBA"/>
</dbReference>
<comment type="caution">
    <text evidence="2">The sequence shown here is derived from an EMBL/GenBank/DDBJ whole genome shotgun (WGS) entry which is preliminary data.</text>
</comment>
<sequence>MDFVVGKETVSIVPSAGVRQGDALSTRIFNLAAEPLLRAAQSESNPGINLFGQIVKATAYADDIAVVSNTAQALQESLNHLSRLAKILGLKFNAEKCASLNFINGKPFQVDLFVDGRPIKSLGPDDQEIYLGTPIGAKLRFRPPNQLVFGSHLLPSLSHHLASGRVLKDVLSTLDTEYRKFLGHITMVPNAATTPFFYVDRRVGGLGTFSLTDDADIWTLARAVQLLTSKDRTQSCEGSGMKPQQLYRLGNTFPGGTTTPHSKISKCSPSRKSCFSLGNRPINNRHPRLDLLPLRGYSWSSSDNKTCRHCGESSENGFHQLLSRKGYTAIINRELPESRLKPDVELEVS</sequence>
<organism evidence="2 3">
    <name type="scientific">Daphnia sinensis</name>
    <dbReference type="NCBI Taxonomy" id="1820382"/>
    <lineage>
        <taxon>Eukaryota</taxon>
        <taxon>Metazoa</taxon>
        <taxon>Ecdysozoa</taxon>
        <taxon>Arthropoda</taxon>
        <taxon>Crustacea</taxon>
        <taxon>Branchiopoda</taxon>
        <taxon>Diplostraca</taxon>
        <taxon>Cladocera</taxon>
        <taxon>Anomopoda</taxon>
        <taxon>Daphniidae</taxon>
        <taxon>Daphnia</taxon>
        <taxon>Daphnia similis group</taxon>
    </lineage>
</organism>
<dbReference type="PROSITE" id="PS50878">
    <property type="entry name" value="RT_POL"/>
    <property type="match status" value="1"/>
</dbReference>
<keyword evidence="3" id="KW-1185">Reference proteome</keyword>
<reference evidence="2 3" key="1">
    <citation type="submission" date="2022-05" db="EMBL/GenBank/DDBJ databases">
        <title>A multi-omics perspective on studying reproductive biology in Daphnia sinensis.</title>
        <authorList>
            <person name="Jia J."/>
        </authorList>
    </citation>
    <scope>NUCLEOTIDE SEQUENCE [LARGE SCALE GENOMIC DNA]</scope>
    <source>
        <strain evidence="2 3">WSL</strain>
    </source>
</reference>
<evidence type="ECO:0000259" key="1">
    <source>
        <dbReference type="PROSITE" id="PS50878"/>
    </source>
</evidence>
<dbReference type="AlphaFoldDB" id="A0AAD5KND6"/>
<protein>
    <recommendedName>
        <fullName evidence="1">Reverse transcriptase domain-containing protein</fullName>
    </recommendedName>
</protein>
<dbReference type="EMBL" id="WJBH02000007">
    <property type="protein sequence ID" value="KAI9556014.1"/>
    <property type="molecule type" value="Genomic_DNA"/>
</dbReference>
<dbReference type="Pfam" id="PF00078">
    <property type="entry name" value="RVT_1"/>
    <property type="match status" value="1"/>
</dbReference>
<dbReference type="Proteomes" id="UP000820818">
    <property type="component" value="Linkage Group LG7"/>
</dbReference>
<dbReference type="PANTHER" id="PTHR47027:SF20">
    <property type="entry name" value="REVERSE TRANSCRIPTASE-LIKE PROTEIN WITH RNA-DIRECTED DNA POLYMERASE DOMAIN"/>
    <property type="match status" value="1"/>
</dbReference>
<feature type="domain" description="Reverse transcriptase" evidence="1">
    <location>
        <begin position="1"/>
        <end position="135"/>
    </location>
</feature>